<evidence type="ECO:0000256" key="1">
    <source>
        <dbReference type="SAM" id="MobiDB-lite"/>
    </source>
</evidence>
<gene>
    <name evidence="2" type="ORF">BSTAB16_6199</name>
</gene>
<dbReference type="GeneID" id="71058615"/>
<organism evidence="2 3">
    <name type="scientific">Burkholderia stabilis</name>
    <dbReference type="NCBI Taxonomy" id="95485"/>
    <lineage>
        <taxon>Bacteria</taxon>
        <taxon>Pseudomonadati</taxon>
        <taxon>Pseudomonadota</taxon>
        <taxon>Betaproteobacteria</taxon>
        <taxon>Burkholderiales</taxon>
        <taxon>Burkholderiaceae</taxon>
        <taxon>Burkholderia</taxon>
        <taxon>Burkholderia cepacia complex</taxon>
    </lineage>
</organism>
<accession>A0AAJ5NJ54</accession>
<name>A0AAJ5NJ54_9BURK</name>
<sequence length="404" mass="46221">MEADNQKLPYHKPNKLLWRWTHCEGDEGCRIIRGLCLSMARLPPVPDSKVSADKPIKSRKTVRPDPATKMLDDIERMVNAHARFRKWLNTPSPPKPPAPEPAPEPEPKKKEPQVEPFDIQEIPGAMRKLMMPISATLMEKWFAGRLNYSPTVDDERNGINQDGVPYPPDMIDTTTVKLEWVLKYARAKEQFDNLTSSAINGNAALRVIRARLLPYKHRYPVISITDMCSDDIQLIHHHFHFQYAKVEGTFEQKALQYLKRLTEANGIPDDLTGALGSFNLYAAVERAEISFDGTTAAITHISVYVKDNYTFGTEPGEPSQYLGHWNARSVNLVPATLAMHALGRSWIDYPVGVGDLRKKENFLYPVRNQDFRAWQTKHRRGGDFVIYSDRRIIRLRYPVYVNLS</sequence>
<reference evidence="2 3" key="1">
    <citation type="submission" date="2017-11" db="EMBL/GenBank/DDBJ databases">
        <authorList>
            <person name="Seth-Smith MB H."/>
        </authorList>
    </citation>
    <scope>NUCLEOTIDE SEQUENCE [LARGE SCALE GENOMIC DNA]</scope>
    <source>
        <strain evidence="2">E</strain>
    </source>
</reference>
<protein>
    <submittedName>
        <fullName evidence="2">Uncharacterized protein</fullName>
    </submittedName>
</protein>
<evidence type="ECO:0000313" key="3">
    <source>
        <dbReference type="Proteomes" id="UP000268684"/>
    </source>
</evidence>
<dbReference type="EMBL" id="LR025743">
    <property type="protein sequence ID" value="VBB16000.1"/>
    <property type="molecule type" value="Genomic_DNA"/>
</dbReference>
<evidence type="ECO:0000313" key="2">
    <source>
        <dbReference type="EMBL" id="VBB16000.1"/>
    </source>
</evidence>
<dbReference type="Pfam" id="PF19940">
    <property type="entry name" value="DUF6402"/>
    <property type="match status" value="1"/>
</dbReference>
<dbReference type="RefSeq" id="WP_197719183.1">
    <property type="nucleotide sequence ID" value="NZ_LR025743.1"/>
</dbReference>
<dbReference type="AlphaFoldDB" id="A0AAJ5NJ54"/>
<feature type="region of interest" description="Disordered" evidence="1">
    <location>
        <begin position="86"/>
        <end position="116"/>
    </location>
</feature>
<dbReference type="InterPro" id="IPR045646">
    <property type="entry name" value="DUF6402"/>
</dbReference>
<proteinExistence type="predicted"/>
<dbReference type="Proteomes" id="UP000268684">
    <property type="component" value="Chromosome II"/>
</dbReference>
<keyword evidence="3" id="KW-1185">Reference proteome</keyword>
<feature type="compositionally biased region" description="Pro residues" evidence="1">
    <location>
        <begin position="91"/>
        <end position="104"/>
    </location>
</feature>